<dbReference type="GO" id="GO:0016020">
    <property type="term" value="C:membrane"/>
    <property type="evidence" value="ECO:0007669"/>
    <property type="project" value="InterPro"/>
</dbReference>
<gene>
    <name evidence="2" type="ORF">H8718_02930</name>
</gene>
<comment type="caution">
    <text evidence="2">The sequence shown here is derived from an EMBL/GenBank/DDBJ whole genome shotgun (WGS) entry which is preliminary data.</text>
</comment>
<feature type="transmembrane region" description="Helical" evidence="1">
    <location>
        <begin position="80"/>
        <end position="98"/>
    </location>
</feature>
<dbReference type="EMBL" id="JACRSY010000003">
    <property type="protein sequence ID" value="MBC8578488.1"/>
    <property type="molecule type" value="Genomic_DNA"/>
</dbReference>
<accession>A0A926EDT8</accession>
<keyword evidence="1" id="KW-0812">Transmembrane</keyword>
<reference evidence="2" key="1">
    <citation type="submission" date="2020-08" db="EMBL/GenBank/DDBJ databases">
        <title>Genome public.</title>
        <authorList>
            <person name="Liu C."/>
            <person name="Sun Q."/>
        </authorList>
    </citation>
    <scope>NUCLEOTIDE SEQUENCE</scope>
    <source>
        <strain evidence="2">NSJ-12</strain>
    </source>
</reference>
<name>A0A926EDT8_9FIRM</name>
<dbReference type="InterPro" id="IPR009825">
    <property type="entry name" value="ECF_substrate-spec-like"/>
</dbReference>
<evidence type="ECO:0000313" key="2">
    <source>
        <dbReference type="EMBL" id="MBC8578488.1"/>
    </source>
</evidence>
<dbReference type="AlphaFoldDB" id="A0A926EDT8"/>
<feature type="transmembrane region" description="Helical" evidence="1">
    <location>
        <begin position="110"/>
        <end position="134"/>
    </location>
</feature>
<dbReference type="Pfam" id="PF07155">
    <property type="entry name" value="ECF-ribofla_trS"/>
    <property type="match status" value="1"/>
</dbReference>
<feature type="transmembrane region" description="Helical" evidence="1">
    <location>
        <begin position="154"/>
        <end position="172"/>
    </location>
</feature>
<feature type="transmembrane region" description="Helical" evidence="1">
    <location>
        <begin position="47"/>
        <end position="74"/>
    </location>
</feature>
<organism evidence="2 3">
    <name type="scientific">Zhenhengia yiwuensis</name>
    <dbReference type="NCBI Taxonomy" id="2763666"/>
    <lineage>
        <taxon>Bacteria</taxon>
        <taxon>Bacillati</taxon>
        <taxon>Bacillota</taxon>
        <taxon>Clostridia</taxon>
        <taxon>Lachnospirales</taxon>
        <taxon>Lachnospiraceae</taxon>
        <taxon>Zhenhengia</taxon>
    </lineage>
</organism>
<keyword evidence="3" id="KW-1185">Reference proteome</keyword>
<feature type="transmembrane region" description="Helical" evidence="1">
    <location>
        <begin position="18"/>
        <end position="35"/>
    </location>
</feature>
<keyword evidence="1" id="KW-1133">Transmembrane helix</keyword>
<sequence>MLPIIWHFERRPLSAEEVILIAVLSALGAIARVPFSALPSVQPTSFIIILTGVIFGGETGFLVGALSALASNLILGQGPWTLWQMFAWSMMGLSSGLFSHKLYDKASFTLCLFGFVWGFLFGWIMNIWSVFAFFDRITLSLFLTSMATSLYFDLSHAIGNVVFLVLFSKSWFQILGRVQIKYGLLHS</sequence>
<protein>
    <submittedName>
        <fullName evidence="2">ECF transporter S component</fullName>
    </submittedName>
</protein>
<evidence type="ECO:0000256" key="1">
    <source>
        <dbReference type="SAM" id="Phobius"/>
    </source>
</evidence>
<dbReference type="Proteomes" id="UP000655830">
    <property type="component" value="Unassembled WGS sequence"/>
</dbReference>
<keyword evidence="1" id="KW-0472">Membrane</keyword>
<evidence type="ECO:0000313" key="3">
    <source>
        <dbReference type="Proteomes" id="UP000655830"/>
    </source>
</evidence>
<proteinExistence type="predicted"/>
<dbReference type="InterPro" id="IPR017196">
    <property type="entry name" value="ECF_substrate-spec_UCP037395"/>
</dbReference>
<dbReference type="PIRSF" id="PIRSF037395">
    <property type="entry name" value="UCP037395_ABCper"/>
    <property type="match status" value="1"/>
</dbReference>
<dbReference type="Gene3D" id="1.10.1760.20">
    <property type="match status" value="1"/>
</dbReference>